<proteinExistence type="inferred from homology"/>
<keyword evidence="3" id="KW-0408">Iron</keyword>
<accession>I4CJP2</accession>
<reference evidence="6" key="1">
    <citation type="journal article" date="2013" name="Proc. Natl. Acad. Sci. U.S.A.">
        <title>Metagenomic natural product discovery in lichen provides evidence for a family of biosynthetic pathways in diverse symbioses.</title>
        <authorList>
            <person name="Kampa A."/>
            <person name="Gagunashvili A.N."/>
            <person name="Gulder T.A."/>
            <person name="Morinaka B.I."/>
            <person name="Daolio C."/>
            <person name="Godejohann M."/>
            <person name="Miao V.P."/>
            <person name="Piel J."/>
            <person name="Andresson O.S."/>
        </authorList>
    </citation>
    <scope>NUCLEOTIDE SEQUENCE</scope>
</reference>
<keyword evidence="4" id="KW-0472">Membrane</keyword>
<feature type="transmembrane region" description="Helical" evidence="4">
    <location>
        <begin position="68"/>
        <end position="86"/>
    </location>
</feature>
<comment type="similarity">
    <text evidence="2">Belongs to the fatty acid desaturase type 2 family.</text>
</comment>
<feature type="domain" description="Fatty acid desaturase" evidence="5">
    <location>
        <begin position="65"/>
        <end position="296"/>
    </location>
</feature>
<dbReference type="GO" id="GO:0008610">
    <property type="term" value="P:lipid biosynthetic process"/>
    <property type="evidence" value="ECO:0007669"/>
    <property type="project" value="UniProtKB-ARBA"/>
</dbReference>
<dbReference type="InterPro" id="IPR005804">
    <property type="entry name" value="FA_desaturase_dom"/>
</dbReference>
<dbReference type="GO" id="GO:0016717">
    <property type="term" value="F:oxidoreductase activity, acting on paired donors, with oxidation of a pair of donors resulting in the reduction of molecular oxygen to two molecules of water"/>
    <property type="evidence" value="ECO:0007669"/>
    <property type="project" value="TreeGrafter"/>
</dbReference>
<dbReference type="PANTHER" id="PTHR19353">
    <property type="entry name" value="FATTY ACID DESATURASE 2"/>
    <property type="match status" value="1"/>
</dbReference>
<protein>
    <submittedName>
        <fullName evidence="6">Fatty acid desaturase</fullName>
    </submittedName>
</protein>
<dbReference type="InterPro" id="IPR012171">
    <property type="entry name" value="Fatty_acid_desaturase"/>
</dbReference>
<feature type="transmembrane region" description="Helical" evidence="4">
    <location>
        <begin position="180"/>
        <end position="198"/>
    </location>
</feature>
<evidence type="ECO:0000313" key="6">
    <source>
        <dbReference type="EMBL" id="AFM29841.1"/>
    </source>
</evidence>
<feature type="transmembrane region" description="Helical" evidence="4">
    <location>
        <begin position="41"/>
        <end position="61"/>
    </location>
</feature>
<dbReference type="PANTHER" id="PTHR19353:SF19">
    <property type="entry name" value="DELTA(5) FATTY ACID DESATURASE C-RELATED"/>
    <property type="match status" value="1"/>
</dbReference>
<dbReference type="AlphaFoldDB" id="I4CJP2"/>
<evidence type="ECO:0000256" key="4">
    <source>
        <dbReference type="SAM" id="Phobius"/>
    </source>
</evidence>
<evidence type="ECO:0000256" key="1">
    <source>
        <dbReference type="ARBA" id="ARBA00001954"/>
    </source>
</evidence>
<dbReference type="Pfam" id="PF00487">
    <property type="entry name" value="FA_desaturase"/>
    <property type="match status" value="1"/>
</dbReference>
<evidence type="ECO:0000256" key="2">
    <source>
        <dbReference type="ARBA" id="ARBA00008749"/>
    </source>
</evidence>
<sequence>MSVAIESQLTSKPKRQKWLRAPSAREAEIRKMCAANGWLHLLYGSPYIVLYFGLISLILFIENPWIDFLLALGLGNQLYVLFILHHDCMHGSAFKAKWLNTLFGRLYALSFTMTFTTNRETHKRHHNFISDPERDPDEYYFSGKLNQIWLRIWRYYEWYTKISLTCYGKQVSWTVIIEQIVNLAFWVVIHAVLIYSGMGIKALFIFWIPLAFVALVINPITRGYEHAPLTLYEGDDPQKRDMQKNAITIDNFWLGLLWAGITYHVEHHAYPECPFYRLRKLHEIFQEEKMQYYCAPFPLYQIHKGAQLTEGLTCNQVPVKEVVA</sequence>
<evidence type="ECO:0000256" key="3">
    <source>
        <dbReference type="ARBA" id="ARBA00023004"/>
    </source>
</evidence>
<feature type="transmembrane region" description="Helical" evidence="4">
    <location>
        <begin position="204"/>
        <end position="221"/>
    </location>
</feature>
<organism evidence="6">
    <name type="scientific">Nostoc sp. 'Peltigera membranacea cyanobiont'</name>
    <dbReference type="NCBI Taxonomy" id="414689"/>
    <lineage>
        <taxon>Bacteria</taxon>
        <taxon>Bacillati</taxon>
        <taxon>Cyanobacteriota</taxon>
        <taxon>Cyanophyceae</taxon>
        <taxon>Nostocales</taxon>
        <taxon>Nostocaceae</taxon>
        <taxon>Nostoc</taxon>
        <taxon>Nostoc cyanobionts</taxon>
    </lineage>
</organism>
<dbReference type="GO" id="GO:0016020">
    <property type="term" value="C:membrane"/>
    <property type="evidence" value="ECO:0007669"/>
    <property type="project" value="TreeGrafter"/>
</dbReference>
<keyword evidence="4" id="KW-1133">Transmembrane helix</keyword>
<evidence type="ECO:0000259" key="5">
    <source>
        <dbReference type="Pfam" id="PF00487"/>
    </source>
</evidence>
<name>I4CJP2_9NOSO</name>
<keyword evidence="4" id="KW-0812">Transmembrane</keyword>
<dbReference type="EMBL" id="JQ975876">
    <property type="protein sequence ID" value="AFM29841.1"/>
    <property type="molecule type" value="Genomic_DNA"/>
</dbReference>
<comment type="cofactor">
    <cofactor evidence="1">
        <name>Fe(2+)</name>
        <dbReference type="ChEBI" id="CHEBI:29033"/>
    </cofactor>
</comment>